<dbReference type="EMBL" id="JAELVQ010000019">
    <property type="protein sequence ID" value="MBJ6369072.1"/>
    <property type="molecule type" value="Genomic_DNA"/>
</dbReference>
<dbReference type="InterPro" id="IPR015943">
    <property type="entry name" value="WD40/YVTN_repeat-like_dom_sf"/>
</dbReference>
<name>A0A8J7IQ80_9FLAO</name>
<dbReference type="InterPro" id="IPR011047">
    <property type="entry name" value="Quinoprotein_ADH-like_sf"/>
</dbReference>
<dbReference type="SMART" id="SM00564">
    <property type="entry name" value="PQQ"/>
    <property type="match status" value="8"/>
</dbReference>
<dbReference type="Gene3D" id="2.130.10.10">
    <property type="entry name" value="YVTN repeat-like/Quinoprotein amine dehydrogenase"/>
    <property type="match status" value="3"/>
</dbReference>
<dbReference type="InterPro" id="IPR002372">
    <property type="entry name" value="PQQ_rpt_dom"/>
</dbReference>
<dbReference type="CDD" id="cd02440">
    <property type="entry name" value="AdoMet_MTases"/>
    <property type="match status" value="1"/>
</dbReference>
<reference evidence="3" key="1">
    <citation type="submission" date="2020-12" db="EMBL/GenBank/DDBJ databases">
        <title>Snuella sp. nov., isolated from sediment in Incheon.</title>
        <authorList>
            <person name="Kim W."/>
        </authorList>
    </citation>
    <scope>NUCLEOTIDE SEQUENCE</scope>
    <source>
        <strain evidence="3">CAU 1569</strain>
    </source>
</reference>
<dbReference type="PROSITE" id="PS51257">
    <property type="entry name" value="PROKAR_LIPOPROTEIN"/>
    <property type="match status" value="1"/>
</dbReference>
<feature type="signal peptide" evidence="1">
    <location>
        <begin position="1"/>
        <end position="21"/>
    </location>
</feature>
<comment type="caution">
    <text evidence="3">The sequence shown here is derived from an EMBL/GenBank/DDBJ whole genome shotgun (WGS) entry which is preliminary data.</text>
</comment>
<sequence length="1065" mass="119726">MLRIASCLVFLFLMACGNTNKYNETEYDWVSYQHDNQNSGISPVALHFPLTLNWQIENEAPQAAWPAPAKQDYYNKVRKLEALVTYDRAYHTTAANGLIYFSSSATHQVYCHDISTGERKWSFFTNGPNRTAPTINKGRLFFSSDDGFVYCLDAYSGELIWKYKPGKSHLKIIGNGKVVAASPCRTGVLVRGDTLYATEGLLPEQDVYVSALNASNGSVIWERKQEGLAPQGYPVVSNDEIFIPNSRTQPYVLRRDNGELVKKLKGKGGDYLSLAKDKIVHGVNHNSEIKSDDFLSAAFKGHKVIIDKERYFVAADFQLTSIAGSTYNEITKKRKELSLRINALTASIREKKLVKKDVSTELTDLTYAKSQLDSLTNKEFNWQTPINKPISMVKSNNAIIIGEVGKVSAYNVNDGTLVWTQQIDGHPYGMSIASESLFVSTDKGTIYCFSSNKASKKKKVKQEINTSFYTESSKREMFEKAAEAILERTNRRAGFCLITNFNEGRLAYELALASDFQIIGVESDPDKVKKARKNLDACGIYGKRITLFEGNLEDLEFTKYFANLITDDRLVEKGTIAVNEAALFEVLQPNGGKVILTNNDFKEAEYHDLINKERFIDCKWSYDDESLVVTRPRLPNSGEWTHLYGNPANTVSSGDKKVNEKIMPQWFGQPGPREMTDRHHRAVSPLYKNGILFIPKDNGVIASDAYNGTLLWNKDIANFRRIKISRDAGSLAVGNTYFYAVADNTCNVFEPLTGVERTPFKVPQLFNVDRDWGYLAVVNDKLFGSARKTKATYNEYSRFDWGEYSNLVCSDYLFSMHSENGKLHWTYKDGMVLNPTITIGEEKMFFVESRSSVTMQDEDGLIDFNTFKKGKPFIVALDTRTGKKLWEKAFDFSLLDHVLYGSYDKGLLVLSGSGNKNGGLWYGTYVFKAESGDLVWKQEQKHADWVNGSHGEQLHRALIMEDKVYVEPFAYNLFTGEQEKDWKLNRKGHSCGNISGSSGQLFFRGSNPSLVDVSSTDQASRINSTTRTGCWINIIPAGGLVMIPEASSGCSCNYPLQMSVTYLPL</sequence>
<dbReference type="InterPro" id="IPR029063">
    <property type="entry name" value="SAM-dependent_MTases_sf"/>
</dbReference>
<dbReference type="PANTHER" id="PTHR34512">
    <property type="entry name" value="CELL SURFACE PROTEIN"/>
    <property type="match status" value="1"/>
</dbReference>
<feature type="domain" description="Pyrrolo-quinoline quinone repeat" evidence="2">
    <location>
        <begin position="95"/>
        <end position="288"/>
    </location>
</feature>
<evidence type="ECO:0000259" key="2">
    <source>
        <dbReference type="Pfam" id="PF13360"/>
    </source>
</evidence>
<dbReference type="SUPFAM" id="SSF50998">
    <property type="entry name" value="Quinoprotein alcohol dehydrogenase-like"/>
    <property type="match status" value="3"/>
</dbReference>
<dbReference type="Pfam" id="PF13360">
    <property type="entry name" value="PQQ_2"/>
    <property type="match status" value="1"/>
</dbReference>
<proteinExistence type="predicted"/>
<gene>
    <name evidence="3" type="ORF">JF259_13330</name>
</gene>
<keyword evidence="1" id="KW-0732">Signal</keyword>
<feature type="chain" id="PRO_5035226950" evidence="1">
    <location>
        <begin position="22"/>
        <end position="1065"/>
    </location>
</feature>
<dbReference type="PANTHER" id="PTHR34512:SF30">
    <property type="entry name" value="OUTER MEMBRANE PROTEIN ASSEMBLY FACTOR BAMB"/>
    <property type="match status" value="1"/>
</dbReference>
<evidence type="ECO:0000313" key="4">
    <source>
        <dbReference type="Proteomes" id="UP000610931"/>
    </source>
</evidence>
<dbReference type="Proteomes" id="UP000610931">
    <property type="component" value="Unassembled WGS sequence"/>
</dbReference>
<evidence type="ECO:0000313" key="3">
    <source>
        <dbReference type="EMBL" id="MBJ6369072.1"/>
    </source>
</evidence>
<dbReference type="AlphaFoldDB" id="A0A8J7IQ80"/>
<keyword evidence="4" id="KW-1185">Reference proteome</keyword>
<accession>A0A8J7IQ80</accession>
<dbReference type="SUPFAM" id="SSF53335">
    <property type="entry name" value="S-adenosyl-L-methionine-dependent methyltransferases"/>
    <property type="match status" value="1"/>
</dbReference>
<dbReference type="InterPro" id="IPR018391">
    <property type="entry name" value="PQQ_b-propeller_rpt"/>
</dbReference>
<dbReference type="RefSeq" id="WP_199115838.1">
    <property type="nucleotide sequence ID" value="NZ_JAELVQ010000019.1"/>
</dbReference>
<dbReference type="Gene3D" id="3.40.50.150">
    <property type="entry name" value="Vaccinia Virus protein VP39"/>
    <property type="match status" value="1"/>
</dbReference>
<protein>
    <submittedName>
        <fullName evidence="3">PQQ-binding-like beta-propeller repeat protein</fullName>
    </submittedName>
</protein>
<organism evidence="3 4">
    <name type="scientific">Snuella sedimenti</name>
    <dbReference type="NCBI Taxonomy" id="2798802"/>
    <lineage>
        <taxon>Bacteria</taxon>
        <taxon>Pseudomonadati</taxon>
        <taxon>Bacteroidota</taxon>
        <taxon>Flavobacteriia</taxon>
        <taxon>Flavobacteriales</taxon>
        <taxon>Flavobacteriaceae</taxon>
        <taxon>Snuella</taxon>
    </lineage>
</organism>
<evidence type="ECO:0000256" key="1">
    <source>
        <dbReference type="SAM" id="SignalP"/>
    </source>
</evidence>